<proteinExistence type="predicted"/>
<feature type="region of interest" description="Disordered" evidence="1">
    <location>
        <begin position="1"/>
        <end position="32"/>
    </location>
</feature>
<dbReference type="Proteomes" id="UP000486602">
    <property type="component" value="Unassembled WGS sequence"/>
</dbReference>
<dbReference type="RefSeq" id="WP_163283093.1">
    <property type="nucleotide sequence ID" value="NZ_JAAGVY010000002.1"/>
</dbReference>
<protein>
    <submittedName>
        <fullName evidence="2">Uncharacterized protein</fullName>
    </submittedName>
</protein>
<gene>
    <name evidence="2" type="ORF">G3O08_02605</name>
</gene>
<dbReference type="EMBL" id="JAAGVY010000002">
    <property type="protein sequence ID" value="NEN22392.1"/>
    <property type="molecule type" value="Genomic_DNA"/>
</dbReference>
<reference evidence="2 3" key="1">
    <citation type="submission" date="2020-02" db="EMBL/GenBank/DDBJ databases">
        <title>Out from the shadows clarifying the taxonomy of the family Cryomorphaceae and related taxa by utilizing the GTDB taxonomic framework.</title>
        <authorList>
            <person name="Bowman J.P."/>
        </authorList>
    </citation>
    <scope>NUCLEOTIDE SEQUENCE [LARGE SCALE GENOMIC DNA]</scope>
    <source>
        <strain evidence="2 3">QSSC 1-22</strain>
    </source>
</reference>
<evidence type="ECO:0000256" key="1">
    <source>
        <dbReference type="SAM" id="MobiDB-lite"/>
    </source>
</evidence>
<comment type="caution">
    <text evidence="2">The sequence shown here is derived from an EMBL/GenBank/DDBJ whole genome shotgun (WGS) entry which is preliminary data.</text>
</comment>
<keyword evidence="3" id="KW-1185">Reference proteome</keyword>
<accession>A0A7K3WNF3</accession>
<evidence type="ECO:0000313" key="3">
    <source>
        <dbReference type="Proteomes" id="UP000486602"/>
    </source>
</evidence>
<name>A0A7K3WNF3_9FLAO</name>
<organism evidence="2 3">
    <name type="scientific">Cryomorpha ignava</name>
    <dbReference type="NCBI Taxonomy" id="101383"/>
    <lineage>
        <taxon>Bacteria</taxon>
        <taxon>Pseudomonadati</taxon>
        <taxon>Bacteroidota</taxon>
        <taxon>Flavobacteriia</taxon>
        <taxon>Flavobacteriales</taxon>
        <taxon>Cryomorphaceae</taxon>
        <taxon>Cryomorpha</taxon>
    </lineage>
</organism>
<dbReference type="AlphaFoldDB" id="A0A7K3WNF3"/>
<evidence type="ECO:0000313" key="2">
    <source>
        <dbReference type="EMBL" id="NEN22392.1"/>
    </source>
</evidence>
<sequence>MAHSTPNYFSKHHNLRSGDAHSSEPNMLGGMFSPNRNTVKKILAYSKALEVKSSESIKNVMVILN</sequence>